<protein>
    <submittedName>
        <fullName evidence="1">Uncharacterized protein</fullName>
    </submittedName>
</protein>
<evidence type="ECO:0000313" key="1">
    <source>
        <dbReference type="EMBL" id="CAD1475760.1"/>
    </source>
</evidence>
<proteinExistence type="predicted"/>
<comment type="caution">
    <text evidence="1">The sequence shown here is derived from an EMBL/GenBank/DDBJ whole genome shotgun (WGS) entry which is preliminary data.</text>
</comment>
<gene>
    <name evidence="1" type="ORF">MHI_LOCUS594211</name>
</gene>
<keyword evidence="2" id="KW-1185">Reference proteome</keyword>
<accession>A0A6V7HAD1</accession>
<sequence length="75" mass="9035">KQVIVLLMENFFLYLENRVFYSRSKQHNDYHRRWWDGLIKLHGEVVGVHQRYKRTFKPKKSVKPVESSATTCSSH</sequence>
<reference evidence="1" key="1">
    <citation type="submission" date="2020-07" db="EMBL/GenBank/DDBJ databases">
        <authorList>
            <person name="Nazaruddin N."/>
        </authorList>
    </citation>
    <scope>NUCLEOTIDE SEQUENCE</scope>
</reference>
<dbReference type="AlphaFoldDB" id="A0A6V7HAD1"/>
<feature type="non-terminal residue" evidence="1">
    <location>
        <position position="1"/>
    </location>
</feature>
<organism evidence="1 2">
    <name type="scientific">Heterotrigona itama</name>
    <dbReference type="NCBI Taxonomy" id="395501"/>
    <lineage>
        <taxon>Eukaryota</taxon>
        <taxon>Metazoa</taxon>
        <taxon>Ecdysozoa</taxon>
        <taxon>Arthropoda</taxon>
        <taxon>Hexapoda</taxon>
        <taxon>Insecta</taxon>
        <taxon>Pterygota</taxon>
        <taxon>Neoptera</taxon>
        <taxon>Endopterygota</taxon>
        <taxon>Hymenoptera</taxon>
        <taxon>Apocrita</taxon>
        <taxon>Aculeata</taxon>
        <taxon>Apoidea</taxon>
        <taxon>Anthophila</taxon>
        <taxon>Apidae</taxon>
        <taxon>Heterotrigona</taxon>
    </lineage>
</organism>
<dbReference type="EMBL" id="CAJDYZ010008732">
    <property type="protein sequence ID" value="CAD1475760.1"/>
    <property type="molecule type" value="Genomic_DNA"/>
</dbReference>
<name>A0A6V7HAD1_9HYME</name>
<dbReference type="Proteomes" id="UP000752696">
    <property type="component" value="Unassembled WGS sequence"/>
</dbReference>
<evidence type="ECO:0000313" key="2">
    <source>
        <dbReference type="Proteomes" id="UP000752696"/>
    </source>
</evidence>